<accession>X1TZV3</accession>
<gene>
    <name evidence="1" type="ORF">S12H4_45645</name>
</gene>
<proteinExistence type="predicted"/>
<comment type="caution">
    <text evidence="1">The sequence shown here is derived from an EMBL/GenBank/DDBJ whole genome shotgun (WGS) entry which is preliminary data.</text>
</comment>
<dbReference type="AlphaFoldDB" id="X1TZV3"/>
<name>X1TZV3_9ZZZZ</name>
<reference evidence="1" key="1">
    <citation type="journal article" date="2014" name="Front. Microbiol.">
        <title>High frequency of phylogenetically diverse reductive dehalogenase-homologous genes in deep subseafloor sedimentary metagenomes.</title>
        <authorList>
            <person name="Kawai M."/>
            <person name="Futagami T."/>
            <person name="Toyoda A."/>
            <person name="Takaki Y."/>
            <person name="Nishi S."/>
            <person name="Hori S."/>
            <person name="Arai W."/>
            <person name="Tsubouchi T."/>
            <person name="Morono Y."/>
            <person name="Uchiyama I."/>
            <person name="Ito T."/>
            <person name="Fujiyama A."/>
            <person name="Inagaki F."/>
            <person name="Takami H."/>
        </authorList>
    </citation>
    <scope>NUCLEOTIDE SEQUENCE</scope>
    <source>
        <strain evidence="1">Expedition CK06-06</strain>
    </source>
</reference>
<protein>
    <submittedName>
        <fullName evidence="1">Uncharacterized protein</fullName>
    </submittedName>
</protein>
<organism evidence="1">
    <name type="scientific">marine sediment metagenome</name>
    <dbReference type="NCBI Taxonomy" id="412755"/>
    <lineage>
        <taxon>unclassified sequences</taxon>
        <taxon>metagenomes</taxon>
        <taxon>ecological metagenomes</taxon>
    </lineage>
</organism>
<evidence type="ECO:0000313" key="1">
    <source>
        <dbReference type="EMBL" id="GAJ10804.1"/>
    </source>
</evidence>
<sequence>MATKETAKKKYVSSVTSPLAVDKMTGKLGTYLGITVSESASPIVNYKKFADKADGYFDKLYANQKIAYGG</sequence>
<dbReference type="EMBL" id="BARW01028244">
    <property type="protein sequence ID" value="GAJ10804.1"/>
    <property type="molecule type" value="Genomic_DNA"/>
</dbReference>